<reference evidence="10" key="1">
    <citation type="journal article" date="2019" name="Int. J. Syst. Evol. Microbiol.">
        <title>The Global Catalogue of Microorganisms (GCM) 10K type strain sequencing project: providing services to taxonomists for standard genome sequencing and annotation.</title>
        <authorList>
            <consortium name="The Broad Institute Genomics Platform"/>
            <consortium name="The Broad Institute Genome Sequencing Center for Infectious Disease"/>
            <person name="Wu L."/>
            <person name="Ma J."/>
        </authorList>
    </citation>
    <scope>NUCLEOTIDE SEQUENCE [LARGE SCALE GENOMIC DNA]</scope>
    <source>
        <strain evidence="10">JCM 18015</strain>
    </source>
</reference>
<dbReference type="Proteomes" id="UP001499910">
    <property type="component" value="Unassembled WGS sequence"/>
</dbReference>
<feature type="transmembrane region" description="Helical" evidence="8">
    <location>
        <begin position="14"/>
        <end position="39"/>
    </location>
</feature>
<dbReference type="InterPro" id="IPR002781">
    <property type="entry name" value="TM_pro_TauE-like"/>
</dbReference>
<feature type="transmembrane region" description="Helical" evidence="8">
    <location>
        <begin position="230"/>
        <end position="250"/>
    </location>
</feature>
<keyword evidence="5 8" id="KW-0812">Transmembrane</keyword>
<comment type="similarity">
    <text evidence="2 8">Belongs to the 4-toluene sulfonate uptake permease (TSUP) (TC 2.A.102) family.</text>
</comment>
<sequence length="251" mass="25784">MPDWLAPALSEPGLIWVCGASLLAGLIYGFAGFGAALVFMPLATIFLPPPIAVAAFSLSALASLFTVVPGAWKVADRRATAVMIVACLLTTPLGVAALRVAPEDAIRTGVCALTLLTLAALLAGWRMPLTPGVATRAGIGALAGLTGGSTGLNGPPVILFNLGTEGQPVAVTRANLALFLTLTSLSFLPQLWLQGLLPPRALALGVLLLIPYGVGTWTGARLFRPDWAGFYRGAAYLLIGAAGLAGLPFWT</sequence>
<dbReference type="PANTHER" id="PTHR30269">
    <property type="entry name" value="TRANSMEMBRANE PROTEIN YFCA"/>
    <property type="match status" value="1"/>
</dbReference>
<dbReference type="PANTHER" id="PTHR30269:SF37">
    <property type="entry name" value="MEMBRANE TRANSPORTER PROTEIN"/>
    <property type="match status" value="1"/>
</dbReference>
<name>A0ABP9L6J9_9RHOB</name>
<evidence type="ECO:0000256" key="2">
    <source>
        <dbReference type="ARBA" id="ARBA00009142"/>
    </source>
</evidence>
<gene>
    <name evidence="9" type="ORF">GCM10023209_16620</name>
</gene>
<keyword evidence="6 8" id="KW-1133">Transmembrane helix</keyword>
<evidence type="ECO:0000256" key="1">
    <source>
        <dbReference type="ARBA" id="ARBA00004651"/>
    </source>
</evidence>
<evidence type="ECO:0000256" key="7">
    <source>
        <dbReference type="ARBA" id="ARBA00023136"/>
    </source>
</evidence>
<accession>A0ABP9L6J9</accession>
<dbReference type="InterPro" id="IPR052017">
    <property type="entry name" value="TSUP"/>
</dbReference>
<evidence type="ECO:0000256" key="4">
    <source>
        <dbReference type="ARBA" id="ARBA00022475"/>
    </source>
</evidence>
<proteinExistence type="inferred from homology"/>
<comment type="caution">
    <text evidence="9">The sequence shown here is derived from an EMBL/GenBank/DDBJ whole genome shotgun (WGS) entry which is preliminary data.</text>
</comment>
<organism evidence="9 10">
    <name type="scientific">[Roseibacterium] beibuensis</name>
    <dbReference type="NCBI Taxonomy" id="1193142"/>
    <lineage>
        <taxon>Bacteria</taxon>
        <taxon>Pseudomonadati</taxon>
        <taxon>Pseudomonadota</taxon>
        <taxon>Alphaproteobacteria</taxon>
        <taxon>Rhodobacterales</taxon>
        <taxon>Roseobacteraceae</taxon>
        <taxon>Roseicyclus</taxon>
    </lineage>
</organism>
<feature type="transmembrane region" description="Helical" evidence="8">
    <location>
        <begin position="174"/>
        <end position="193"/>
    </location>
</feature>
<evidence type="ECO:0000256" key="6">
    <source>
        <dbReference type="ARBA" id="ARBA00022989"/>
    </source>
</evidence>
<feature type="transmembrane region" description="Helical" evidence="8">
    <location>
        <begin position="78"/>
        <end position="98"/>
    </location>
</feature>
<dbReference type="EMBL" id="BAABHW010000002">
    <property type="protein sequence ID" value="GAA5072114.1"/>
    <property type="molecule type" value="Genomic_DNA"/>
</dbReference>
<keyword evidence="4 8" id="KW-1003">Cell membrane</keyword>
<keyword evidence="7 8" id="KW-0472">Membrane</keyword>
<evidence type="ECO:0000256" key="3">
    <source>
        <dbReference type="ARBA" id="ARBA00022448"/>
    </source>
</evidence>
<keyword evidence="10" id="KW-1185">Reference proteome</keyword>
<protein>
    <recommendedName>
        <fullName evidence="8">Probable membrane transporter protein</fullName>
    </recommendedName>
</protein>
<feature type="transmembrane region" description="Helical" evidence="8">
    <location>
        <begin position="137"/>
        <end position="162"/>
    </location>
</feature>
<evidence type="ECO:0000313" key="10">
    <source>
        <dbReference type="Proteomes" id="UP001499910"/>
    </source>
</evidence>
<evidence type="ECO:0000256" key="5">
    <source>
        <dbReference type="ARBA" id="ARBA00022692"/>
    </source>
</evidence>
<evidence type="ECO:0000313" key="9">
    <source>
        <dbReference type="EMBL" id="GAA5072114.1"/>
    </source>
</evidence>
<evidence type="ECO:0000256" key="8">
    <source>
        <dbReference type="RuleBase" id="RU363041"/>
    </source>
</evidence>
<keyword evidence="3" id="KW-0813">Transport</keyword>
<feature type="transmembrane region" description="Helical" evidence="8">
    <location>
        <begin position="199"/>
        <end position="218"/>
    </location>
</feature>
<feature type="transmembrane region" description="Helical" evidence="8">
    <location>
        <begin position="51"/>
        <end position="72"/>
    </location>
</feature>
<dbReference type="Pfam" id="PF01925">
    <property type="entry name" value="TauE"/>
    <property type="match status" value="1"/>
</dbReference>
<feature type="transmembrane region" description="Helical" evidence="8">
    <location>
        <begin position="105"/>
        <end position="125"/>
    </location>
</feature>
<dbReference type="RefSeq" id="WP_259550221.1">
    <property type="nucleotide sequence ID" value="NZ_BAABHW010000002.1"/>
</dbReference>
<comment type="subcellular location">
    <subcellularLocation>
        <location evidence="1 8">Cell membrane</location>
        <topology evidence="1 8">Multi-pass membrane protein</topology>
    </subcellularLocation>
</comment>